<comment type="similarity">
    <text evidence="1">Belongs to the sulfatase family.</text>
</comment>
<gene>
    <name evidence="5" type="ORF">JIV24_19150</name>
</gene>
<keyword evidence="3" id="KW-0732">Signal</keyword>
<dbReference type="Gene3D" id="3.30.1120.10">
    <property type="match status" value="1"/>
</dbReference>
<proteinExistence type="inferred from homology"/>
<organism evidence="5 6">
    <name type="scientific">Carboxylicivirga marina</name>
    <dbReference type="NCBI Taxonomy" id="2800988"/>
    <lineage>
        <taxon>Bacteria</taxon>
        <taxon>Pseudomonadati</taxon>
        <taxon>Bacteroidota</taxon>
        <taxon>Bacteroidia</taxon>
        <taxon>Marinilabiliales</taxon>
        <taxon>Marinilabiliaceae</taxon>
        <taxon>Carboxylicivirga</taxon>
    </lineage>
</organism>
<keyword evidence="2" id="KW-0378">Hydrolase</keyword>
<evidence type="ECO:0000256" key="2">
    <source>
        <dbReference type="ARBA" id="ARBA00022801"/>
    </source>
</evidence>
<name>A0ABS1HPK0_9BACT</name>
<dbReference type="Proteomes" id="UP000605676">
    <property type="component" value="Unassembled WGS sequence"/>
</dbReference>
<dbReference type="RefSeq" id="WP_200466691.1">
    <property type="nucleotide sequence ID" value="NZ_JAENRR010000070.1"/>
</dbReference>
<dbReference type="InterPro" id="IPR000917">
    <property type="entry name" value="Sulfatase_N"/>
</dbReference>
<dbReference type="InterPro" id="IPR017850">
    <property type="entry name" value="Alkaline_phosphatase_core_sf"/>
</dbReference>
<feature type="signal peptide" evidence="3">
    <location>
        <begin position="1"/>
        <end position="20"/>
    </location>
</feature>
<dbReference type="EMBL" id="JAENRR010000070">
    <property type="protein sequence ID" value="MBK3519472.1"/>
    <property type="molecule type" value="Genomic_DNA"/>
</dbReference>
<reference evidence="5 6" key="1">
    <citation type="submission" date="2021-01" db="EMBL/GenBank/DDBJ databases">
        <title>Carboxyliciviraga sp.nov., isolated from coastal sediments.</title>
        <authorList>
            <person name="Lu D."/>
            <person name="Zhang T."/>
        </authorList>
    </citation>
    <scope>NUCLEOTIDE SEQUENCE [LARGE SCALE GENOMIC DNA]</scope>
    <source>
        <strain evidence="5 6">N1Y132</strain>
    </source>
</reference>
<evidence type="ECO:0000256" key="1">
    <source>
        <dbReference type="ARBA" id="ARBA00008779"/>
    </source>
</evidence>
<evidence type="ECO:0000259" key="4">
    <source>
        <dbReference type="Pfam" id="PF00884"/>
    </source>
</evidence>
<evidence type="ECO:0000256" key="3">
    <source>
        <dbReference type="SAM" id="SignalP"/>
    </source>
</evidence>
<keyword evidence="6" id="KW-1185">Reference proteome</keyword>
<dbReference type="Pfam" id="PF00884">
    <property type="entry name" value="Sulfatase"/>
    <property type="match status" value="1"/>
</dbReference>
<protein>
    <submittedName>
        <fullName evidence="5">Arylsulfatase</fullName>
    </submittedName>
</protein>
<dbReference type="SUPFAM" id="SSF53649">
    <property type="entry name" value="Alkaline phosphatase-like"/>
    <property type="match status" value="1"/>
</dbReference>
<feature type="chain" id="PRO_5046896410" evidence="3">
    <location>
        <begin position="21"/>
        <end position="589"/>
    </location>
</feature>
<dbReference type="CDD" id="cd16146">
    <property type="entry name" value="ARS_like"/>
    <property type="match status" value="1"/>
</dbReference>
<evidence type="ECO:0000313" key="6">
    <source>
        <dbReference type="Proteomes" id="UP000605676"/>
    </source>
</evidence>
<dbReference type="PANTHER" id="PTHR42693:SF53">
    <property type="entry name" value="ENDO-4-O-SULFATASE"/>
    <property type="match status" value="1"/>
</dbReference>
<accession>A0ABS1HPK0</accession>
<comment type="caution">
    <text evidence="5">The sequence shown here is derived from an EMBL/GenBank/DDBJ whole genome shotgun (WGS) entry which is preliminary data.</text>
</comment>
<sequence length="589" mass="67229">MKKLLSFILVSLIISSLGFAQRNIKKPNVIIIMTDDQGNNLGCLGNPWLKTPNIDKFVNESVQLTNFHQAIMCTPSRTAMMTGKYSLRTGAWRTSVGRSNMRTEEVTIAEVFKENGYATGQFGKWHLGDTWPFRAQDQGFEETVNFKCGGISQISDYWGNDYFDDTYYHNGELKQYKGYCTDVFFNETIRYVNECNEEEKPFMIYLALNVAHLPAIVAEEYSKPWIEKGHPQKQAIYYGMISNLDENMGRLMSSLEEQGIKDNTIIVFTTDDGTAGYAAQFNENEWPTEQGFNMGQRGGKGSPYEGGHRLFSFFHFPNGQFNTNEVDDLTSVMDIFPTVMDICDVKTTQKLDQDGLSFKQALYGQPIVGNDGRQLFLVKLNPNQDVLFKRNKYCVIDGDWRWVSRSELYNVKDDRAQKNNLADKYPDRVKAMDDALLAWLDKNAADRETPVRFVLGDEQHPIISLTTQDLWEKSVFSQGHVQKLESGKGPWKVSFMNDGRYKVTLSRYPLYTGLAFNANTKGKNSNEFKANKAKLTIGKNTYEKEIEATDTHVTFKVNVKAGDTDLETWIYSAENITIPSYFVDVEYIK</sequence>
<feature type="domain" description="Sulfatase N-terminal" evidence="4">
    <location>
        <begin position="27"/>
        <end position="344"/>
    </location>
</feature>
<dbReference type="InterPro" id="IPR050738">
    <property type="entry name" value="Sulfatase"/>
</dbReference>
<dbReference type="PANTHER" id="PTHR42693">
    <property type="entry name" value="ARYLSULFATASE FAMILY MEMBER"/>
    <property type="match status" value="1"/>
</dbReference>
<dbReference type="Gene3D" id="3.40.720.10">
    <property type="entry name" value="Alkaline Phosphatase, subunit A"/>
    <property type="match status" value="1"/>
</dbReference>
<evidence type="ECO:0000313" key="5">
    <source>
        <dbReference type="EMBL" id="MBK3519472.1"/>
    </source>
</evidence>